<organism evidence="5 6">
    <name type="scientific">Tigriopus californicus</name>
    <name type="common">Marine copepod</name>
    <dbReference type="NCBI Taxonomy" id="6832"/>
    <lineage>
        <taxon>Eukaryota</taxon>
        <taxon>Metazoa</taxon>
        <taxon>Ecdysozoa</taxon>
        <taxon>Arthropoda</taxon>
        <taxon>Crustacea</taxon>
        <taxon>Multicrustacea</taxon>
        <taxon>Hexanauplia</taxon>
        <taxon>Copepoda</taxon>
        <taxon>Harpacticoida</taxon>
        <taxon>Harpacticidae</taxon>
        <taxon>Tigriopus</taxon>
    </lineage>
</organism>
<dbReference type="PROSITE" id="PS50118">
    <property type="entry name" value="HMG_BOX_2"/>
    <property type="match status" value="2"/>
</dbReference>
<feature type="DNA-binding region" description="HMG box" evidence="2">
    <location>
        <begin position="163"/>
        <end position="226"/>
    </location>
</feature>
<feature type="domain" description="HMG box" evidence="4">
    <location>
        <begin position="163"/>
        <end position="226"/>
    </location>
</feature>
<accession>A0A553PSA6</accession>
<feature type="domain" description="HMG box" evidence="4">
    <location>
        <begin position="52"/>
        <end position="117"/>
    </location>
</feature>
<evidence type="ECO:0000259" key="4">
    <source>
        <dbReference type="PROSITE" id="PS50118"/>
    </source>
</evidence>
<feature type="DNA-binding region" description="HMG box" evidence="2">
    <location>
        <begin position="52"/>
        <end position="117"/>
    </location>
</feature>
<comment type="caution">
    <text evidence="5">The sequence shown here is derived from an EMBL/GenBank/DDBJ whole genome shotgun (WGS) entry which is preliminary data.</text>
</comment>
<name>A0A553PSA6_TIGCA</name>
<keyword evidence="6" id="KW-1185">Reference proteome</keyword>
<dbReference type="OMA" id="YMQLAED"/>
<evidence type="ECO:0000256" key="3">
    <source>
        <dbReference type="SAM" id="Coils"/>
    </source>
</evidence>
<dbReference type="InterPro" id="IPR009071">
    <property type="entry name" value="HMG_box_dom"/>
</dbReference>
<sequence>MSVLLCPKALGWGCLSSTPFHAHRGLQTLSTPPQFSTSHLLYWAQRDLPTKPKKPMTPYLVYLNEQRQTFPSGMKNSEFTKKVAQKWYSLSEGEKSRLVRDFNQRMAAYQKEMDQFTEKLTQDNLLDEYKLSLAKERAVKKAKREMKNAQAKLKRAQPVLTKPKKPLNAYNLFTTETYESTSGTARDAFKSIAKKWREMAESEKAKYQAQAEKLAEEYKVELAKWEASYLEEYNELKDDLNIKELKQKMRALKGPEK</sequence>
<dbReference type="Gene3D" id="1.10.30.10">
    <property type="entry name" value="High mobility group box domain"/>
    <property type="match status" value="2"/>
</dbReference>
<dbReference type="GO" id="GO:0006357">
    <property type="term" value="P:regulation of transcription by RNA polymerase II"/>
    <property type="evidence" value="ECO:0007669"/>
    <property type="project" value="TreeGrafter"/>
</dbReference>
<dbReference type="STRING" id="6832.A0A553PSA6"/>
<gene>
    <name evidence="5" type="ORF">TCAL_04550</name>
</gene>
<feature type="coiled-coil region" evidence="3">
    <location>
        <begin position="197"/>
        <end position="228"/>
    </location>
</feature>
<dbReference type="GO" id="GO:0003677">
    <property type="term" value="F:DNA binding"/>
    <property type="evidence" value="ECO:0007669"/>
    <property type="project" value="UniProtKB-UniRule"/>
</dbReference>
<dbReference type="AlphaFoldDB" id="A0A553PSA6"/>
<dbReference type="SMART" id="SM00398">
    <property type="entry name" value="HMG"/>
    <property type="match status" value="2"/>
</dbReference>
<evidence type="ECO:0000313" key="5">
    <source>
        <dbReference type="EMBL" id="TRY80566.1"/>
    </source>
</evidence>
<dbReference type="OrthoDB" id="5550281at2759"/>
<reference evidence="5 6" key="1">
    <citation type="journal article" date="2018" name="Nat. Ecol. Evol.">
        <title>Genomic signatures of mitonuclear coevolution across populations of Tigriopus californicus.</title>
        <authorList>
            <person name="Barreto F.S."/>
            <person name="Watson E.T."/>
            <person name="Lima T.G."/>
            <person name="Willett C.S."/>
            <person name="Edmands S."/>
            <person name="Li W."/>
            <person name="Burton R.S."/>
        </authorList>
    </citation>
    <scope>NUCLEOTIDE SEQUENCE [LARGE SCALE GENOMIC DNA]</scope>
    <source>
        <strain evidence="5 6">San Diego</strain>
    </source>
</reference>
<keyword evidence="1 2" id="KW-0238">DNA-binding</keyword>
<dbReference type="GO" id="GO:0005634">
    <property type="term" value="C:nucleus"/>
    <property type="evidence" value="ECO:0007669"/>
    <property type="project" value="UniProtKB-UniRule"/>
</dbReference>
<dbReference type="Proteomes" id="UP000318571">
    <property type="component" value="Chromosome 12"/>
</dbReference>
<evidence type="ECO:0000256" key="2">
    <source>
        <dbReference type="PROSITE-ProRule" id="PRU00267"/>
    </source>
</evidence>
<dbReference type="PANTHER" id="PTHR48112:SF22">
    <property type="entry name" value="MITOCHONDRIAL TRANSCRIPTION FACTOR A, ISOFORM B"/>
    <property type="match status" value="1"/>
</dbReference>
<dbReference type="Pfam" id="PF00505">
    <property type="entry name" value="HMG_box"/>
    <property type="match status" value="2"/>
</dbReference>
<feature type="coiled-coil region" evidence="3">
    <location>
        <begin position="99"/>
        <end position="159"/>
    </location>
</feature>
<proteinExistence type="predicted"/>
<evidence type="ECO:0000313" key="6">
    <source>
        <dbReference type="Proteomes" id="UP000318571"/>
    </source>
</evidence>
<protein>
    <recommendedName>
        <fullName evidence="4">HMG box domain-containing protein</fullName>
    </recommendedName>
</protein>
<keyword evidence="2" id="KW-0539">Nucleus</keyword>
<evidence type="ECO:0000256" key="1">
    <source>
        <dbReference type="ARBA" id="ARBA00023125"/>
    </source>
</evidence>
<dbReference type="EMBL" id="VCGU01000001">
    <property type="protein sequence ID" value="TRY80566.1"/>
    <property type="molecule type" value="Genomic_DNA"/>
</dbReference>
<dbReference type="SUPFAM" id="SSF47095">
    <property type="entry name" value="HMG-box"/>
    <property type="match status" value="2"/>
</dbReference>
<dbReference type="PANTHER" id="PTHR48112">
    <property type="entry name" value="HIGH MOBILITY GROUP PROTEIN DSP1"/>
    <property type="match status" value="1"/>
</dbReference>
<dbReference type="InterPro" id="IPR036910">
    <property type="entry name" value="HMG_box_dom_sf"/>
</dbReference>
<keyword evidence="3" id="KW-0175">Coiled coil</keyword>
<dbReference type="InterPro" id="IPR050342">
    <property type="entry name" value="HMGB"/>
</dbReference>